<dbReference type="RefSeq" id="WP_281834472.1">
    <property type="nucleotide sequence ID" value="NZ_BSDY01000005.1"/>
</dbReference>
<protein>
    <recommendedName>
        <fullName evidence="3">Glucosamine inositolphosphorylceramide transferase 1 N-terminal domain-containing protein</fullName>
    </recommendedName>
</protein>
<dbReference type="AlphaFoldDB" id="A0A9W6GIF2"/>
<evidence type="ECO:0000259" key="3">
    <source>
        <dbReference type="Pfam" id="PF24793"/>
    </source>
</evidence>
<dbReference type="PANTHER" id="PTHR43772:SF2">
    <property type="entry name" value="PUTATIVE (AFU_ORTHOLOGUE AFUA_2G04480)-RELATED"/>
    <property type="match status" value="1"/>
</dbReference>
<dbReference type="PANTHER" id="PTHR43772">
    <property type="entry name" value="ENDO-1,4-BETA-XYLANASE"/>
    <property type="match status" value="1"/>
</dbReference>
<comment type="caution">
    <text evidence="4">The sequence shown here is derived from an EMBL/GenBank/DDBJ whole genome shotgun (WGS) entry which is preliminary data.</text>
</comment>
<gene>
    <name evidence="4" type="ORF">PM10SUCC1_12920</name>
</gene>
<dbReference type="Gene3D" id="2.115.10.20">
    <property type="entry name" value="Glycosyl hydrolase domain, family 43"/>
    <property type="match status" value="1"/>
</dbReference>
<evidence type="ECO:0000256" key="2">
    <source>
        <dbReference type="ARBA" id="ARBA00023277"/>
    </source>
</evidence>
<keyword evidence="1" id="KW-0858">Xylan degradation</keyword>
<evidence type="ECO:0000313" key="5">
    <source>
        <dbReference type="Proteomes" id="UP001144471"/>
    </source>
</evidence>
<keyword evidence="1" id="KW-0624">Polysaccharide degradation</keyword>
<keyword evidence="2" id="KW-0119">Carbohydrate metabolism</keyword>
<dbReference type="InterPro" id="IPR056442">
    <property type="entry name" value="GINT1_N"/>
</dbReference>
<proteinExistence type="predicted"/>
<dbReference type="InterPro" id="IPR052176">
    <property type="entry name" value="Glycosyl_Hydrlase_43_Enz"/>
</dbReference>
<name>A0A9W6GIF2_9FUSO</name>
<accession>A0A9W6GIF2</accession>
<keyword evidence="5" id="KW-1185">Reference proteome</keyword>
<organism evidence="4 5">
    <name type="scientific">Propionigenium maris DSM 9537</name>
    <dbReference type="NCBI Taxonomy" id="1123000"/>
    <lineage>
        <taxon>Bacteria</taxon>
        <taxon>Fusobacteriati</taxon>
        <taxon>Fusobacteriota</taxon>
        <taxon>Fusobacteriia</taxon>
        <taxon>Fusobacteriales</taxon>
        <taxon>Fusobacteriaceae</taxon>
        <taxon>Propionigenium</taxon>
    </lineage>
</organism>
<dbReference type="SUPFAM" id="SSF75005">
    <property type="entry name" value="Arabinanase/levansucrase/invertase"/>
    <property type="match status" value="1"/>
</dbReference>
<reference evidence="4" key="1">
    <citation type="submission" date="2022-12" db="EMBL/GenBank/DDBJ databases">
        <title>Reference genome sequencing for broad-spectrum identification of bacterial and archaeal isolates by mass spectrometry.</title>
        <authorList>
            <person name="Sekiguchi Y."/>
            <person name="Tourlousse D.M."/>
        </authorList>
    </citation>
    <scope>NUCLEOTIDE SEQUENCE</scope>
    <source>
        <strain evidence="4">10succ1</strain>
    </source>
</reference>
<sequence>MKKKLIYLFLMIVLCIGSLGYGMLIYRNNFFPHSHIEKEYSALTSLISPWAVGIYEGPTPFQLKDPEKISNPVLTREDITDIDALFIADPFIAIKNKKYSMFFEVFNRTTHQGDIGLAESLNGIDWEYKKIIIDEPFHLSYPYVFQWENNYYLIPESGEDLSVRLYKATSFPDKWEYIGNLLSGYKYIDPSIFRYKDKWWLLVSSDTGVLNLYYSDDLLKGWRHHPKNPIVKFNKSIARSAGRVFTYEDRLYRLAQDGIPRYGSRVFAFEITELTEETYEERFASEKPIVTFTGKGWNAGRMHHVDLHEIDGKWIGAVDGRVK</sequence>
<dbReference type="GO" id="GO:0045493">
    <property type="term" value="P:xylan catabolic process"/>
    <property type="evidence" value="ECO:0007669"/>
    <property type="project" value="UniProtKB-KW"/>
</dbReference>
<dbReference type="InterPro" id="IPR023296">
    <property type="entry name" value="Glyco_hydro_beta-prop_sf"/>
</dbReference>
<evidence type="ECO:0000256" key="1">
    <source>
        <dbReference type="ARBA" id="ARBA00022651"/>
    </source>
</evidence>
<dbReference type="EMBL" id="BSDY01000005">
    <property type="protein sequence ID" value="GLI55778.1"/>
    <property type="molecule type" value="Genomic_DNA"/>
</dbReference>
<dbReference type="Proteomes" id="UP001144471">
    <property type="component" value="Unassembled WGS sequence"/>
</dbReference>
<evidence type="ECO:0000313" key="4">
    <source>
        <dbReference type="EMBL" id="GLI55778.1"/>
    </source>
</evidence>
<feature type="domain" description="Glucosamine inositolphosphorylceramide transferase 1 N-terminal" evidence="3">
    <location>
        <begin position="50"/>
        <end position="320"/>
    </location>
</feature>
<dbReference type="Pfam" id="PF24793">
    <property type="entry name" value="GINT1_N"/>
    <property type="match status" value="1"/>
</dbReference>